<evidence type="ECO:0000313" key="10">
    <source>
        <dbReference type="Proteomes" id="UP000033483"/>
    </source>
</evidence>
<feature type="compositionally biased region" description="Low complexity" evidence="7">
    <location>
        <begin position="218"/>
        <end position="236"/>
    </location>
</feature>
<dbReference type="PANTHER" id="PTHR13254:SF0">
    <property type="entry name" value="GOLGIN SUBFAMILY A MEMBER 7_ERF4 DOMAIN-CONTAINING PROTEIN"/>
    <property type="match status" value="1"/>
</dbReference>
<dbReference type="EMBL" id="LAEV01001195">
    <property type="protein sequence ID" value="KKA28698.1"/>
    <property type="molecule type" value="Genomic_DNA"/>
</dbReference>
<feature type="compositionally biased region" description="Low complexity" evidence="7">
    <location>
        <begin position="245"/>
        <end position="256"/>
    </location>
</feature>
<evidence type="ECO:0000256" key="1">
    <source>
        <dbReference type="ARBA" id="ARBA00004406"/>
    </source>
</evidence>
<dbReference type="OrthoDB" id="5377273at2759"/>
<dbReference type="GO" id="GO:0005789">
    <property type="term" value="C:endoplasmic reticulum membrane"/>
    <property type="evidence" value="ECO:0007669"/>
    <property type="project" value="UniProtKB-SubCell"/>
</dbReference>
<protein>
    <recommendedName>
        <fullName evidence="4">Ras modification protein ERF4</fullName>
    </recommendedName>
</protein>
<comment type="caution">
    <text evidence="9">The sequence shown here is derived from an EMBL/GenBank/DDBJ whole genome shotgun (WGS) entry which is preliminary data.</text>
</comment>
<reference evidence="9 10" key="1">
    <citation type="submission" date="2015-03" db="EMBL/GenBank/DDBJ databases">
        <authorList>
            <person name="Radwan O."/>
            <person name="Al-Naeli F.A."/>
            <person name="Rendon G.A."/>
            <person name="Fields C."/>
        </authorList>
    </citation>
    <scope>NUCLEOTIDE SEQUENCE [LARGE SCALE GENOMIC DNA]</scope>
    <source>
        <strain evidence="9">CR-DP1</strain>
    </source>
</reference>
<feature type="compositionally biased region" description="Low complexity" evidence="7">
    <location>
        <begin position="63"/>
        <end position="82"/>
    </location>
</feature>
<dbReference type="PANTHER" id="PTHR13254">
    <property type="entry name" value="GOLGI AUTOANTIGEN, GOLGIN SUBFAMILY A, 7"/>
    <property type="match status" value="1"/>
</dbReference>
<feature type="region of interest" description="Disordered" evidence="7">
    <location>
        <begin position="213"/>
        <end position="272"/>
    </location>
</feature>
<comment type="similarity">
    <text evidence="2">Belongs to the ERF4 family.</text>
</comment>
<accession>A0A0F4ZFP0</accession>
<dbReference type="Proteomes" id="UP000033483">
    <property type="component" value="Unassembled WGS sequence"/>
</dbReference>
<sequence>MPSRASSSSATSTTALPSLDSLSFAFSCACWCSGSRPVSISATASHALPPFVCPVPAPVAPGVSGPGATTSAATTASPQTPTRPEAFAQSHPPAQTSPTAATLLEYSSPSVAATYSPRSAAASSTVAPPLSATSPSFRSVASRRPTRRLWNPANFTPRSPPARASSIRKRRPSTPPPPPVPVPADPLHLLLPSASVPLDSPLLSPAPVHVSARSSLARDSPSPHRSSLPRSLSLRLSDTDKRSSLRALAPPVSSPRAPSPRYPPVATPEPSTPIPFAAKGKNPAYPMATDSQHLHDSALSSGSPAAATADVLRTDASSAFARDLERGPDATPALDLRLSFEGIGSPLSSDSSIMGEDIDGADGEEWGPQHPCYPHLNPYVPVDSHEYTTTRIIRVRRDFLIAGDVAPTFANLYPEILDPAGLPEHEFRRIIERINTDLLHTYNPYSLHNVLDAVLGLVTGWIWEDVGLTNVKLRLRKIERWIEEWNRNMERTMEVEGKGTAPKILPLRLSGYMSLDIQIPDPEIAPAQLSPTTPGSGVPRDGLSTPKSVVAI</sequence>
<proteinExistence type="inferred from homology"/>
<evidence type="ECO:0000259" key="8">
    <source>
        <dbReference type="Pfam" id="PF10256"/>
    </source>
</evidence>
<evidence type="ECO:0000256" key="3">
    <source>
        <dbReference type="ARBA" id="ARBA00011396"/>
    </source>
</evidence>
<feature type="region of interest" description="Disordered" evidence="7">
    <location>
        <begin position="524"/>
        <end position="552"/>
    </location>
</feature>
<gene>
    <name evidence="9" type="ORF">TD95_003428</name>
</gene>
<name>A0A0F4ZFP0_9PEZI</name>
<feature type="compositionally biased region" description="Pro residues" evidence="7">
    <location>
        <begin position="173"/>
        <end position="184"/>
    </location>
</feature>
<feature type="region of interest" description="Disordered" evidence="7">
    <location>
        <begin position="63"/>
        <end position="97"/>
    </location>
</feature>
<feature type="compositionally biased region" description="Pro residues" evidence="7">
    <location>
        <begin position="257"/>
        <end position="272"/>
    </location>
</feature>
<evidence type="ECO:0000256" key="6">
    <source>
        <dbReference type="ARBA" id="ARBA00023136"/>
    </source>
</evidence>
<feature type="region of interest" description="Disordered" evidence="7">
    <location>
        <begin position="121"/>
        <end position="186"/>
    </location>
</feature>
<dbReference type="AlphaFoldDB" id="A0A0F4ZFP0"/>
<dbReference type="InterPro" id="IPR051371">
    <property type="entry name" value="Ras_palmitoyltransferase"/>
</dbReference>
<evidence type="ECO:0000256" key="5">
    <source>
        <dbReference type="ARBA" id="ARBA00022824"/>
    </source>
</evidence>
<evidence type="ECO:0000313" key="9">
    <source>
        <dbReference type="EMBL" id="KKA28698.1"/>
    </source>
</evidence>
<comment type="subunit">
    <text evidence="3">Interacts with ERF2.</text>
</comment>
<dbReference type="InterPro" id="IPR019383">
    <property type="entry name" value="Golgin_A_7/ERF4"/>
</dbReference>
<dbReference type="Pfam" id="PF10256">
    <property type="entry name" value="Erf4"/>
    <property type="match status" value="1"/>
</dbReference>
<dbReference type="GO" id="GO:0031211">
    <property type="term" value="C:endoplasmic reticulum palmitoyltransferase complex"/>
    <property type="evidence" value="ECO:0007669"/>
    <property type="project" value="TreeGrafter"/>
</dbReference>
<evidence type="ECO:0000256" key="4">
    <source>
        <dbReference type="ARBA" id="ARBA00018463"/>
    </source>
</evidence>
<evidence type="ECO:0000256" key="7">
    <source>
        <dbReference type="SAM" id="MobiDB-lite"/>
    </source>
</evidence>
<keyword evidence="10" id="KW-1185">Reference proteome</keyword>
<comment type="subcellular location">
    <subcellularLocation>
        <location evidence="1">Endoplasmic reticulum membrane</location>
        <topology evidence="1">Peripheral membrane protein</topology>
    </subcellularLocation>
</comment>
<evidence type="ECO:0000256" key="2">
    <source>
        <dbReference type="ARBA" id="ARBA00007732"/>
    </source>
</evidence>
<keyword evidence="5" id="KW-0256">Endoplasmic reticulum</keyword>
<dbReference type="GO" id="GO:0006612">
    <property type="term" value="P:protein targeting to membrane"/>
    <property type="evidence" value="ECO:0007669"/>
    <property type="project" value="TreeGrafter"/>
</dbReference>
<feature type="domain" description="Golgin subfamily A member 7/ERF4" evidence="8">
    <location>
        <begin position="392"/>
        <end position="516"/>
    </location>
</feature>
<organism evidence="9 10">
    <name type="scientific">Thielaviopsis punctulata</name>
    <dbReference type="NCBI Taxonomy" id="72032"/>
    <lineage>
        <taxon>Eukaryota</taxon>
        <taxon>Fungi</taxon>
        <taxon>Dikarya</taxon>
        <taxon>Ascomycota</taxon>
        <taxon>Pezizomycotina</taxon>
        <taxon>Sordariomycetes</taxon>
        <taxon>Hypocreomycetidae</taxon>
        <taxon>Microascales</taxon>
        <taxon>Ceratocystidaceae</taxon>
        <taxon>Thielaviopsis</taxon>
    </lineage>
</organism>
<keyword evidence="6" id="KW-0472">Membrane</keyword>
<feature type="compositionally biased region" description="Polar residues" evidence="7">
    <location>
        <begin position="121"/>
        <end position="139"/>
    </location>
</feature>